<reference evidence="4" key="2">
    <citation type="submission" date="2020-10" db="UniProtKB">
        <authorList>
            <consortium name="WormBaseParasite"/>
        </authorList>
    </citation>
    <scope>IDENTIFICATION</scope>
</reference>
<feature type="transmembrane region" description="Helical" evidence="1">
    <location>
        <begin position="155"/>
        <end position="176"/>
    </location>
</feature>
<protein>
    <submittedName>
        <fullName evidence="4">PBPb domain-containing protein</fullName>
    </submittedName>
</protein>
<dbReference type="WBParaSite" id="Pan_g23321.t1">
    <property type="protein sequence ID" value="Pan_g23321.t1"/>
    <property type="gene ID" value="Pan_g23321"/>
</dbReference>
<evidence type="ECO:0000313" key="3">
    <source>
        <dbReference type="Proteomes" id="UP000492821"/>
    </source>
</evidence>
<keyword evidence="3" id="KW-1185">Reference proteome</keyword>
<dbReference type="SUPFAM" id="SSF53850">
    <property type="entry name" value="Periplasmic binding protein-like II"/>
    <property type="match status" value="1"/>
</dbReference>
<keyword evidence="1" id="KW-0472">Membrane</keyword>
<dbReference type="Pfam" id="PF00497">
    <property type="entry name" value="SBP_bac_3"/>
    <property type="match status" value="1"/>
</dbReference>
<dbReference type="Gene3D" id="3.40.190.10">
    <property type="entry name" value="Periplasmic binding protein-like II"/>
    <property type="match status" value="1"/>
</dbReference>
<keyword evidence="1" id="KW-1133">Transmembrane helix</keyword>
<reference evidence="3" key="1">
    <citation type="journal article" date="2013" name="Genetics">
        <title>The draft genome and transcriptome of Panagrellus redivivus are shaped by the harsh demands of a free-living lifestyle.</title>
        <authorList>
            <person name="Srinivasan J."/>
            <person name="Dillman A.R."/>
            <person name="Macchietto M.G."/>
            <person name="Heikkinen L."/>
            <person name="Lakso M."/>
            <person name="Fracchia K.M."/>
            <person name="Antoshechkin I."/>
            <person name="Mortazavi A."/>
            <person name="Wong G."/>
            <person name="Sternberg P.W."/>
        </authorList>
    </citation>
    <scope>NUCLEOTIDE SEQUENCE [LARGE SCALE GENOMIC DNA]</scope>
    <source>
        <strain evidence="3">MT8872</strain>
    </source>
</reference>
<dbReference type="InterPro" id="IPR040128">
    <property type="entry name" value="T25E4.2-like"/>
</dbReference>
<feature type="domain" description="Solute-binding protein family 3/N-terminal" evidence="2">
    <location>
        <begin position="26"/>
        <end position="328"/>
    </location>
</feature>
<feature type="transmembrane region" description="Helical" evidence="1">
    <location>
        <begin position="424"/>
        <end position="441"/>
    </location>
</feature>
<evidence type="ECO:0000313" key="4">
    <source>
        <dbReference type="WBParaSite" id="Pan_g23321.t1"/>
    </source>
</evidence>
<evidence type="ECO:0000259" key="2">
    <source>
        <dbReference type="Pfam" id="PF00497"/>
    </source>
</evidence>
<sequence length="598" mass="67255">MIAASIDMKIDTIAGDIKDYGGGVGNLVNGTWKGLLGAVYNGSVDLVALLFQYTDDRAAYFDQSYPVYNVDLVYIVRKKQRTIGAYLWNCLEPYSTYTWIFLLLSLLVQIIWVTIVRRTEYAMGLIDQFEVFDKVWQFSRLQIHQGGTRAPFESYAGVIAFTFFALLQASFFYNLYEASLLAALMQPADTSPFQTAPEMVALIKSGRYKLLATEDNYKSSWYFTDLAHSNDEHFKTLREAIAKNPVVLTDTIASALDMLENGDYIYPAQQDAQSLILMRQKCNLITFSNGLPSVSAYYLFQQNSSLISSFNSAIVHNQAFIRRTVKKYFEENFLLGPVARCPETIDDVPESQRPLDIIAVFGIFVILICGITLASLVLLLELWFIRFARRHFHRDSSAFGRRFKASTQAASDLLIVSGFETMKCAILILLVGAAMAVKYGVTTPRPTGSTTTRDPERWVREADPLTQLTTPSPVGSLPAARPRREASPFGWVIPPPPPIPQFNPNIPLAWQIPPQPQLSQPIRPWGSNNNVEDNGIQNRWEGTNSWLNDLNLRNSESIFTPIKTSNGQIVWVPPTGPVQHAPWPQAIFRSPLHGVYYD</sequence>
<accession>A0A7E4VNR5</accession>
<name>A0A7E4VNR5_PANRE</name>
<proteinExistence type="predicted"/>
<feature type="transmembrane region" description="Helical" evidence="1">
    <location>
        <begin position="357"/>
        <end position="384"/>
    </location>
</feature>
<organism evidence="3 4">
    <name type="scientific">Panagrellus redivivus</name>
    <name type="common">Microworm</name>
    <dbReference type="NCBI Taxonomy" id="6233"/>
    <lineage>
        <taxon>Eukaryota</taxon>
        <taxon>Metazoa</taxon>
        <taxon>Ecdysozoa</taxon>
        <taxon>Nematoda</taxon>
        <taxon>Chromadorea</taxon>
        <taxon>Rhabditida</taxon>
        <taxon>Tylenchina</taxon>
        <taxon>Panagrolaimomorpha</taxon>
        <taxon>Panagrolaimoidea</taxon>
        <taxon>Panagrolaimidae</taxon>
        <taxon>Panagrellus</taxon>
    </lineage>
</organism>
<feature type="transmembrane region" description="Helical" evidence="1">
    <location>
        <begin position="96"/>
        <end position="115"/>
    </location>
</feature>
<evidence type="ECO:0000256" key="1">
    <source>
        <dbReference type="SAM" id="Phobius"/>
    </source>
</evidence>
<dbReference type="Proteomes" id="UP000492821">
    <property type="component" value="Unassembled WGS sequence"/>
</dbReference>
<dbReference type="PANTHER" id="PTHR22714">
    <property type="entry name" value="PROTEIN CBG02446-RELATED"/>
    <property type="match status" value="1"/>
</dbReference>
<dbReference type="InterPro" id="IPR001638">
    <property type="entry name" value="Solute-binding_3/MltF_N"/>
</dbReference>
<dbReference type="AlphaFoldDB" id="A0A7E4VNR5"/>
<dbReference type="PANTHER" id="PTHR22714:SF7">
    <property type="entry name" value="SOLUTE-BINDING PROTEIN FAMILY 3_N-TERMINAL DOMAIN-CONTAINING PROTEIN"/>
    <property type="match status" value="1"/>
</dbReference>
<keyword evidence="1" id="KW-0812">Transmembrane</keyword>